<keyword evidence="8 17" id="KW-1133">Transmembrane helix</keyword>
<evidence type="ECO:0000256" key="5">
    <source>
        <dbReference type="ARBA" id="ARBA00022729"/>
    </source>
</evidence>
<keyword evidence="6" id="KW-0677">Repeat</keyword>
<feature type="compositionally biased region" description="Basic and acidic residues" evidence="16">
    <location>
        <begin position="479"/>
        <end position="490"/>
    </location>
</feature>
<dbReference type="InterPro" id="IPR051427">
    <property type="entry name" value="Nectin/Nectin-like"/>
</dbReference>
<dbReference type="GO" id="GO:0005886">
    <property type="term" value="C:plasma membrane"/>
    <property type="evidence" value="ECO:0007669"/>
    <property type="project" value="UniProtKB-SubCell"/>
</dbReference>
<evidence type="ECO:0000256" key="13">
    <source>
        <dbReference type="ARBA" id="ARBA00069653"/>
    </source>
</evidence>
<protein>
    <recommendedName>
        <fullName evidence="13">Nectin-4</fullName>
    </recommendedName>
    <alternativeName>
        <fullName evidence="14">Nectin cell adhesion molecule 4</fullName>
    </alternativeName>
    <alternativeName>
        <fullName evidence="15">Poliovirus receptor-related protein 4</fullName>
    </alternativeName>
</protein>
<dbReference type="InterPro" id="IPR003598">
    <property type="entry name" value="Ig_sub2"/>
</dbReference>
<evidence type="ECO:0000256" key="16">
    <source>
        <dbReference type="SAM" id="MobiDB-lite"/>
    </source>
</evidence>
<dbReference type="AlphaFoldDB" id="A0A8C3SN96"/>
<feature type="transmembrane region" description="Helical" evidence="17">
    <location>
        <begin position="341"/>
        <end position="365"/>
    </location>
</feature>
<evidence type="ECO:0000256" key="17">
    <source>
        <dbReference type="SAM" id="Phobius"/>
    </source>
</evidence>
<keyword evidence="3" id="KW-1003">Cell membrane</keyword>
<dbReference type="InterPro" id="IPR013783">
    <property type="entry name" value="Ig-like_fold"/>
</dbReference>
<dbReference type="PROSITE" id="PS50835">
    <property type="entry name" value="IG_LIKE"/>
    <property type="match status" value="3"/>
</dbReference>
<dbReference type="CDD" id="cd00096">
    <property type="entry name" value="Ig"/>
    <property type="match status" value="1"/>
</dbReference>
<keyword evidence="4 17" id="KW-0812">Transmembrane</keyword>
<dbReference type="Gene3D" id="2.60.40.10">
    <property type="entry name" value="Immunoglobulins"/>
    <property type="match status" value="3"/>
</dbReference>
<evidence type="ECO:0000256" key="7">
    <source>
        <dbReference type="ARBA" id="ARBA00022889"/>
    </source>
</evidence>
<feature type="domain" description="Ig-like" evidence="19">
    <location>
        <begin position="14"/>
        <end position="132"/>
    </location>
</feature>
<dbReference type="GO" id="GO:0005912">
    <property type="term" value="C:adherens junction"/>
    <property type="evidence" value="ECO:0007669"/>
    <property type="project" value="TreeGrafter"/>
</dbReference>
<dbReference type="PANTHER" id="PTHR23277:SF11">
    <property type="entry name" value="NECTIN-4"/>
    <property type="match status" value="1"/>
</dbReference>
<evidence type="ECO:0000313" key="21">
    <source>
        <dbReference type="Proteomes" id="UP000694403"/>
    </source>
</evidence>
<feature type="region of interest" description="Disordered" evidence="16">
    <location>
        <begin position="392"/>
        <end position="423"/>
    </location>
</feature>
<feature type="region of interest" description="Disordered" evidence="16">
    <location>
        <begin position="435"/>
        <end position="516"/>
    </location>
</feature>
<keyword evidence="7" id="KW-0130">Cell adhesion</keyword>
<evidence type="ECO:0000256" key="9">
    <source>
        <dbReference type="ARBA" id="ARBA00023136"/>
    </source>
</evidence>
<dbReference type="PANTHER" id="PTHR23277">
    <property type="entry name" value="NECTIN-RELATED"/>
    <property type="match status" value="1"/>
</dbReference>
<feature type="compositionally biased region" description="Acidic residues" evidence="16">
    <location>
        <begin position="491"/>
        <end position="501"/>
    </location>
</feature>
<evidence type="ECO:0000256" key="1">
    <source>
        <dbReference type="ARBA" id="ARBA00004251"/>
    </source>
</evidence>
<dbReference type="GO" id="GO:0007157">
    <property type="term" value="P:heterophilic cell-cell adhesion via plasma membrane cell adhesion molecules"/>
    <property type="evidence" value="ECO:0007669"/>
    <property type="project" value="TreeGrafter"/>
</dbReference>
<evidence type="ECO:0000256" key="12">
    <source>
        <dbReference type="ARBA" id="ARBA00023319"/>
    </source>
</evidence>
<name>A0A8C3SN96_CHESE</name>
<evidence type="ECO:0000256" key="4">
    <source>
        <dbReference type="ARBA" id="ARBA00022692"/>
    </source>
</evidence>
<keyword evidence="10" id="KW-1015">Disulfide bond</keyword>
<feature type="domain" description="Ig-like" evidence="19">
    <location>
        <begin position="136"/>
        <end position="171"/>
    </location>
</feature>
<evidence type="ECO:0000256" key="8">
    <source>
        <dbReference type="ARBA" id="ARBA00022989"/>
    </source>
</evidence>
<dbReference type="Pfam" id="PF08205">
    <property type="entry name" value="C2-set_2"/>
    <property type="match status" value="1"/>
</dbReference>
<dbReference type="SMART" id="SM00409">
    <property type="entry name" value="IG"/>
    <property type="match status" value="3"/>
</dbReference>
<dbReference type="InterPro" id="IPR007110">
    <property type="entry name" value="Ig-like_dom"/>
</dbReference>
<evidence type="ECO:0000256" key="15">
    <source>
        <dbReference type="ARBA" id="ARBA00083947"/>
    </source>
</evidence>
<dbReference type="Ensembl" id="ENSCSRT00000018105.1">
    <property type="protein sequence ID" value="ENSCSRP00000017305.1"/>
    <property type="gene ID" value="ENSCSRG00000013291.1"/>
</dbReference>
<feature type="compositionally biased region" description="Basic and acidic residues" evidence="16">
    <location>
        <begin position="403"/>
        <end position="414"/>
    </location>
</feature>
<dbReference type="SMART" id="SM00408">
    <property type="entry name" value="IGc2"/>
    <property type="match status" value="3"/>
</dbReference>
<keyword evidence="21" id="KW-1185">Reference proteome</keyword>
<dbReference type="FunFam" id="2.60.40.10:FF:000560">
    <property type="entry name" value="Nectin cell adhesion molecule 4"/>
    <property type="match status" value="1"/>
</dbReference>
<feature type="chain" id="PRO_5034797083" description="Nectin-4" evidence="18">
    <location>
        <begin position="23"/>
        <end position="537"/>
    </location>
</feature>
<dbReference type="InterPro" id="IPR013106">
    <property type="entry name" value="Ig_V-set"/>
</dbReference>
<evidence type="ECO:0000256" key="2">
    <source>
        <dbReference type="ARBA" id="ARBA00007810"/>
    </source>
</evidence>
<evidence type="ECO:0000256" key="18">
    <source>
        <dbReference type="SAM" id="SignalP"/>
    </source>
</evidence>
<proteinExistence type="inferred from homology"/>
<reference evidence="20" key="1">
    <citation type="submission" date="2025-08" db="UniProtKB">
        <authorList>
            <consortium name="Ensembl"/>
        </authorList>
    </citation>
    <scope>IDENTIFICATION</scope>
</reference>
<comment type="subcellular location">
    <subcellularLocation>
        <location evidence="1">Cell membrane</location>
        <topology evidence="1">Single-pass type I membrane protein</topology>
    </subcellularLocation>
</comment>
<keyword evidence="12" id="KW-0393">Immunoglobulin domain</keyword>
<dbReference type="InterPro" id="IPR003599">
    <property type="entry name" value="Ig_sub"/>
</dbReference>
<comment type="similarity">
    <text evidence="2">Belongs to the nectin family.</text>
</comment>
<dbReference type="Pfam" id="PF07686">
    <property type="entry name" value="V-set"/>
    <property type="match status" value="1"/>
</dbReference>
<evidence type="ECO:0000256" key="14">
    <source>
        <dbReference type="ARBA" id="ARBA00082569"/>
    </source>
</evidence>
<reference evidence="20" key="2">
    <citation type="submission" date="2025-09" db="UniProtKB">
        <authorList>
            <consortium name="Ensembl"/>
        </authorList>
    </citation>
    <scope>IDENTIFICATION</scope>
</reference>
<dbReference type="Pfam" id="PF13927">
    <property type="entry name" value="Ig_3"/>
    <property type="match status" value="1"/>
</dbReference>
<dbReference type="GO" id="GO:0007156">
    <property type="term" value="P:homophilic cell adhesion via plasma membrane adhesion molecules"/>
    <property type="evidence" value="ECO:0007669"/>
    <property type="project" value="TreeGrafter"/>
</dbReference>
<keyword evidence="5 18" id="KW-0732">Signal</keyword>
<evidence type="ECO:0000259" key="19">
    <source>
        <dbReference type="PROSITE" id="PS50835"/>
    </source>
</evidence>
<feature type="domain" description="Ig-like" evidence="19">
    <location>
        <begin position="187"/>
        <end position="320"/>
    </location>
</feature>
<evidence type="ECO:0000256" key="6">
    <source>
        <dbReference type="ARBA" id="ARBA00022737"/>
    </source>
</evidence>
<keyword evidence="11" id="KW-0325">Glycoprotein</keyword>
<organism evidence="20 21">
    <name type="scientific">Chelydra serpentina</name>
    <name type="common">Snapping turtle</name>
    <name type="synonym">Testudo serpentina</name>
    <dbReference type="NCBI Taxonomy" id="8475"/>
    <lineage>
        <taxon>Eukaryota</taxon>
        <taxon>Metazoa</taxon>
        <taxon>Chordata</taxon>
        <taxon>Craniata</taxon>
        <taxon>Vertebrata</taxon>
        <taxon>Euteleostomi</taxon>
        <taxon>Archelosauria</taxon>
        <taxon>Testudinata</taxon>
        <taxon>Testudines</taxon>
        <taxon>Cryptodira</taxon>
        <taxon>Durocryptodira</taxon>
        <taxon>Americhelydia</taxon>
        <taxon>Chelydroidea</taxon>
        <taxon>Chelydridae</taxon>
        <taxon>Chelydra</taxon>
    </lineage>
</organism>
<dbReference type="Proteomes" id="UP000694403">
    <property type="component" value="Unplaced"/>
</dbReference>
<sequence>VGQNSWVLVLVLLPTHWMTVGVLEMERSVTAVLGKDVVLPCRYRAQEGEQVVQVTWLKQGTNGQNVEIAVLNSEYGNHVQEPYAGRVLRRALGPLEDGAIVLKNAVQADEGAYECHLITFPSGNFEGSMTLSVLVPPLPTLNPGPPLEEGQGRTLAASCTAEGNPMPTVTWETQVHGTNSTRHSSHPRSASVTSEFFLVPGRSMNGKTLTCVVSHPGLLHEKRITHVLSVAYLSDASVRGHEEEEDWQAGKEGVSLKCLGEGNPPPTYNWTRLNGPMPEGVKVKGATLLFQRPLTPNDTGIYVCQVANRFASKEVRASISIKGRVWAESELHKVNVVSASVVVVGVIAAVLLCLLVLVVVFMTLYHRRKTRRISEKYEEELTLTRENSIRRLYSSHSTSTRNQTEETLHLRGDSRQGSLRGDSLRGTSICSVMVRRGPGGALRGAGSEEAEGRSYSTLSTVREIETQTEQSPAPAPAPEEEKEKEEKEKEREEEEEEEEREENTIKAAMTHFVQENGTLRAKPTTNGIYINGRGHLV</sequence>
<evidence type="ECO:0000256" key="11">
    <source>
        <dbReference type="ARBA" id="ARBA00023180"/>
    </source>
</evidence>
<evidence type="ECO:0000256" key="10">
    <source>
        <dbReference type="ARBA" id="ARBA00023157"/>
    </source>
</evidence>
<dbReference type="InterPro" id="IPR036179">
    <property type="entry name" value="Ig-like_dom_sf"/>
</dbReference>
<feature type="signal peptide" evidence="18">
    <location>
        <begin position="1"/>
        <end position="22"/>
    </location>
</feature>
<evidence type="ECO:0000313" key="20">
    <source>
        <dbReference type="Ensembl" id="ENSCSRP00000017305.1"/>
    </source>
</evidence>
<accession>A0A8C3SN96</accession>
<evidence type="ECO:0000256" key="3">
    <source>
        <dbReference type="ARBA" id="ARBA00022475"/>
    </source>
</evidence>
<dbReference type="InterPro" id="IPR013162">
    <property type="entry name" value="CD80_C2-set"/>
</dbReference>
<keyword evidence="9 17" id="KW-0472">Membrane</keyword>
<dbReference type="SUPFAM" id="SSF48726">
    <property type="entry name" value="Immunoglobulin"/>
    <property type="match status" value="2"/>
</dbReference>